<gene>
    <name evidence="2" type="ORF">ASPSYDRAFT_158705</name>
</gene>
<protein>
    <recommendedName>
        <fullName evidence="1">AB hydrolase-1 domain-containing protein</fullName>
    </recommendedName>
</protein>
<dbReference type="Pfam" id="PF12697">
    <property type="entry name" value="Abhydrolase_6"/>
    <property type="match status" value="1"/>
</dbReference>
<organism evidence="2 3">
    <name type="scientific">Aspergillus sydowii CBS 593.65</name>
    <dbReference type="NCBI Taxonomy" id="1036612"/>
    <lineage>
        <taxon>Eukaryota</taxon>
        <taxon>Fungi</taxon>
        <taxon>Dikarya</taxon>
        <taxon>Ascomycota</taxon>
        <taxon>Pezizomycotina</taxon>
        <taxon>Eurotiomycetes</taxon>
        <taxon>Eurotiomycetidae</taxon>
        <taxon>Eurotiales</taxon>
        <taxon>Aspergillaceae</taxon>
        <taxon>Aspergillus</taxon>
        <taxon>Aspergillus subgen. Nidulantes</taxon>
    </lineage>
</organism>
<keyword evidence="3" id="KW-1185">Reference proteome</keyword>
<dbReference type="OrthoDB" id="408373at2759"/>
<dbReference type="Proteomes" id="UP000184356">
    <property type="component" value="Unassembled WGS sequence"/>
</dbReference>
<dbReference type="STRING" id="1036612.A0A1L9T613"/>
<evidence type="ECO:0000313" key="2">
    <source>
        <dbReference type="EMBL" id="OJJ54889.1"/>
    </source>
</evidence>
<reference evidence="3" key="1">
    <citation type="journal article" date="2017" name="Genome Biol.">
        <title>Comparative genomics reveals high biological diversity and specific adaptations in the industrially and medically important fungal genus Aspergillus.</title>
        <authorList>
            <person name="de Vries R.P."/>
            <person name="Riley R."/>
            <person name="Wiebenga A."/>
            <person name="Aguilar-Osorio G."/>
            <person name="Amillis S."/>
            <person name="Uchima C.A."/>
            <person name="Anderluh G."/>
            <person name="Asadollahi M."/>
            <person name="Askin M."/>
            <person name="Barry K."/>
            <person name="Battaglia E."/>
            <person name="Bayram O."/>
            <person name="Benocci T."/>
            <person name="Braus-Stromeyer S.A."/>
            <person name="Caldana C."/>
            <person name="Canovas D."/>
            <person name="Cerqueira G.C."/>
            <person name="Chen F."/>
            <person name="Chen W."/>
            <person name="Choi C."/>
            <person name="Clum A."/>
            <person name="Dos Santos R.A."/>
            <person name="Damasio A.R."/>
            <person name="Diallinas G."/>
            <person name="Emri T."/>
            <person name="Fekete E."/>
            <person name="Flipphi M."/>
            <person name="Freyberg S."/>
            <person name="Gallo A."/>
            <person name="Gournas C."/>
            <person name="Habgood R."/>
            <person name="Hainaut M."/>
            <person name="Harispe M.L."/>
            <person name="Henrissat B."/>
            <person name="Hilden K.S."/>
            <person name="Hope R."/>
            <person name="Hossain A."/>
            <person name="Karabika E."/>
            <person name="Karaffa L."/>
            <person name="Karanyi Z."/>
            <person name="Krasevec N."/>
            <person name="Kuo A."/>
            <person name="Kusch H."/>
            <person name="LaButti K."/>
            <person name="Lagendijk E.L."/>
            <person name="Lapidus A."/>
            <person name="Levasseur A."/>
            <person name="Lindquist E."/>
            <person name="Lipzen A."/>
            <person name="Logrieco A.F."/>
            <person name="MacCabe A."/>
            <person name="Maekelae M.R."/>
            <person name="Malavazi I."/>
            <person name="Melin P."/>
            <person name="Meyer V."/>
            <person name="Mielnichuk N."/>
            <person name="Miskei M."/>
            <person name="Molnar A.P."/>
            <person name="Mule G."/>
            <person name="Ngan C.Y."/>
            <person name="Orejas M."/>
            <person name="Orosz E."/>
            <person name="Ouedraogo J.P."/>
            <person name="Overkamp K.M."/>
            <person name="Park H.-S."/>
            <person name="Perrone G."/>
            <person name="Piumi F."/>
            <person name="Punt P.J."/>
            <person name="Ram A.F."/>
            <person name="Ramon A."/>
            <person name="Rauscher S."/>
            <person name="Record E."/>
            <person name="Riano-Pachon D.M."/>
            <person name="Robert V."/>
            <person name="Roehrig J."/>
            <person name="Ruller R."/>
            <person name="Salamov A."/>
            <person name="Salih N.S."/>
            <person name="Samson R.A."/>
            <person name="Sandor E."/>
            <person name="Sanguinetti M."/>
            <person name="Schuetze T."/>
            <person name="Sepcic K."/>
            <person name="Shelest E."/>
            <person name="Sherlock G."/>
            <person name="Sophianopoulou V."/>
            <person name="Squina F.M."/>
            <person name="Sun H."/>
            <person name="Susca A."/>
            <person name="Todd R.B."/>
            <person name="Tsang A."/>
            <person name="Unkles S.E."/>
            <person name="van de Wiele N."/>
            <person name="van Rossen-Uffink D."/>
            <person name="Oliveira J.V."/>
            <person name="Vesth T.C."/>
            <person name="Visser J."/>
            <person name="Yu J.-H."/>
            <person name="Zhou M."/>
            <person name="Andersen M.R."/>
            <person name="Archer D.B."/>
            <person name="Baker S.E."/>
            <person name="Benoit I."/>
            <person name="Brakhage A.A."/>
            <person name="Braus G.H."/>
            <person name="Fischer R."/>
            <person name="Frisvad J.C."/>
            <person name="Goldman G.H."/>
            <person name="Houbraken J."/>
            <person name="Oakley B."/>
            <person name="Pocsi I."/>
            <person name="Scazzocchio C."/>
            <person name="Seiboth B."/>
            <person name="vanKuyk P.A."/>
            <person name="Wortman J."/>
            <person name="Dyer P.S."/>
            <person name="Grigoriev I.V."/>
        </authorList>
    </citation>
    <scope>NUCLEOTIDE SEQUENCE [LARGE SCALE GENOMIC DNA]</scope>
    <source>
        <strain evidence="3">CBS 593.65</strain>
    </source>
</reference>
<dbReference type="GeneID" id="63758821"/>
<dbReference type="RefSeq" id="XP_040698695.1">
    <property type="nucleotide sequence ID" value="XM_040842748.1"/>
</dbReference>
<dbReference type="SUPFAM" id="SSF53474">
    <property type="entry name" value="alpha/beta-Hydrolases"/>
    <property type="match status" value="1"/>
</dbReference>
<dbReference type="EMBL" id="KV878593">
    <property type="protein sequence ID" value="OJJ54889.1"/>
    <property type="molecule type" value="Genomic_DNA"/>
</dbReference>
<dbReference type="AlphaFoldDB" id="A0A1L9T613"/>
<evidence type="ECO:0000259" key="1">
    <source>
        <dbReference type="Pfam" id="PF12697"/>
    </source>
</evidence>
<name>A0A1L9T613_9EURO</name>
<dbReference type="PANTHER" id="PTHR43194">
    <property type="entry name" value="HYDROLASE ALPHA/BETA FOLD FAMILY"/>
    <property type="match status" value="1"/>
</dbReference>
<dbReference type="InterPro" id="IPR050228">
    <property type="entry name" value="Carboxylesterase_BioH"/>
</dbReference>
<dbReference type="Gene3D" id="3.40.50.1820">
    <property type="entry name" value="alpha/beta hydrolase"/>
    <property type="match status" value="1"/>
</dbReference>
<accession>A0A1L9T613</accession>
<dbReference type="InterPro" id="IPR000073">
    <property type="entry name" value="AB_hydrolase_1"/>
</dbReference>
<dbReference type="InterPro" id="IPR029058">
    <property type="entry name" value="AB_hydrolase_fold"/>
</dbReference>
<dbReference type="VEuPathDB" id="FungiDB:ASPSYDRAFT_158705"/>
<sequence length="434" mass="48723">MTPWNFRSFFQPSLSSIAATLNADTEFITASRSRTLEFQIEVAETKERISVSILSGVARVSLHDIHQAEFTLSARTQDWQEFFAPVPKPPYQSYWGILRVYGQEPGVGISGDISAFSKSVSIWRIFLETARDVVHNQRASDPHLDSAHGLLEDDDIVGRYICLEISTLGRTKIFYERAGHGPRDILWLHTAGADSRQFHELMNEESLQKNYTMYAFDMPAHGRSSPGSRQVPLGYVNNEETYVEVIRQVIQRLQLRQPIISGASMAGHVCLAVALRAKELGVGGVIPVEAAEHLPLVQPSYELSGHLNESIINPERVCGMASPTTSRFRKQLIWWIYSSQAAGVFQGDLRFYFKGWDGRGRLKSVDPSCPVYMLTGEYDYSCPPEASEAAAAKIPGARFEKMDCLGHFPMTEDPKAFLVYLNRALEFIEKSHAR</sequence>
<feature type="domain" description="AB hydrolase-1" evidence="1">
    <location>
        <begin position="185"/>
        <end position="417"/>
    </location>
</feature>
<evidence type="ECO:0000313" key="3">
    <source>
        <dbReference type="Proteomes" id="UP000184356"/>
    </source>
</evidence>
<dbReference type="PANTHER" id="PTHR43194:SF2">
    <property type="entry name" value="PEROXISOMAL MEMBRANE PROTEIN LPX1"/>
    <property type="match status" value="1"/>
</dbReference>
<proteinExistence type="predicted"/>